<dbReference type="Proteomes" id="UP000006523">
    <property type="component" value="Segment"/>
</dbReference>
<accession>E3SIH9</accession>
<protein>
    <submittedName>
        <fullName evidence="2">DUF680 domain-containing protein</fullName>
    </submittedName>
</protein>
<dbReference type="Pfam" id="PF24653">
    <property type="entry name" value="Phage_OMP"/>
    <property type="match status" value="1"/>
</dbReference>
<dbReference type="InterPro" id="IPR056410">
    <property type="entry name" value="Phage_OMP"/>
</dbReference>
<sequence>MKKALALSALAALSAASVAPAMAGPYVTTKVGIKGEDSEMDKNYVETRIGYETKMGNLKPYIEVGPAWETKNDEETTTAKQIEVGSKIKLTDNLGAKVKAEWTMPDADDVVEWKYEGSLTYNF</sequence>
<dbReference type="GeneID" id="10327456"/>
<dbReference type="InterPro" id="IPR011250">
    <property type="entry name" value="OMP/PagP_B-barrel"/>
</dbReference>
<organism evidence="2 3">
    <name type="scientific">Synechococcus phage S-SM1</name>
    <dbReference type="NCBI Taxonomy" id="444859"/>
    <lineage>
        <taxon>Viruses</taxon>
        <taxon>Duplodnaviria</taxon>
        <taxon>Heunggongvirae</taxon>
        <taxon>Uroviricota</taxon>
        <taxon>Caudoviricetes</taxon>
        <taxon>Pantevenvirales</taxon>
        <taxon>Kyanoviridae</taxon>
        <taxon>Thetisvirus</taxon>
        <taxon>Thetisvirus ssm1</taxon>
    </lineage>
</organism>
<keyword evidence="3" id="KW-1185">Reference proteome</keyword>
<dbReference type="KEGG" id="vg:10327456"/>
<evidence type="ECO:0000313" key="3">
    <source>
        <dbReference type="Proteomes" id="UP000006523"/>
    </source>
</evidence>
<evidence type="ECO:0000313" key="2">
    <source>
        <dbReference type="EMBL" id="ADO97178.1"/>
    </source>
</evidence>
<dbReference type="RefSeq" id="YP_004323063.1">
    <property type="nucleotide sequence ID" value="NC_015282.1"/>
</dbReference>
<gene>
    <name evidence="2" type="ORF">SSM1_172</name>
</gene>
<dbReference type="SUPFAM" id="SSF56925">
    <property type="entry name" value="OMPA-like"/>
    <property type="match status" value="1"/>
</dbReference>
<reference evidence="2 3" key="1">
    <citation type="journal article" date="2010" name="Environ. Microbiol.">
        <title>Genomic analysis of oceanic cyanobacterial myoviruses compared with T4-like myoviruses from diverse hosts and environments.</title>
        <authorList>
            <person name="Sullivan M.B."/>
            <person name="Huang K.H."/>
            <person name="Ignacio-Espinoza J.C."/>
            <person name="Berlin A.M."/>
            <person name="Kelly L."/>
            <person name="Weigele P.R."/>
            <person name="DeFrancesco A.S."/>
            <person name="Kern S.E."/>
            <person name="Thompson L.R."/>
            <person name="Young S."/>
            <person name="Yandava C."/>
            <person name="Fu R."/>
            <person name="Krastins B."/>
            <person name="Chase M."/>
            <person name="Sarracino D."/>
            <person name="Osburne M.S."/>
            <person name="Henn M.R."/>
            <person name="Chisholm S.W."/>
        </authorList>
    </citation>
    <scope>NUCLEOTIDE SEQUENCE [LARGE SCALE GENOMIC DNA]</scope>
    <source>
        <strain evidence="2">6501-1</strain>
    </source>
</reference>
<dbReference type="EMBL" id="GU071094">
    <property type="protein sequence ID" value="ADO97178.1"/>
    <property type="molecule type" value="Genomic_DNA"/>
</dbReference>
<dbReference type="OrthoDB" id="21967at10239"/>
<evidence type="ECO:0000259" key="1">
    <source>
        <dbReference type="Pfam" id="PF24653"/>
    </source>
</evidence>
<feature type="domain" description="Cyanophage outer membrane protein-like beta-barrel" evidence="1">
    <location>
        <begin position="1"/>
        <end position="123"/>
    </location>
</feature>
<proteinExistence type="predicted"/>
<name>E3SIH9_9CAUD</name>